<dbReference type="EMBL" id="CP017248">
    <property type="protein sequence ID" value="AOR34771.1"/>
    <property type="molecule type" value="Genomic_DNA"/>
</dbReference>
<sequence>MVSDLTRHRAWYGTQGVFLGQVSAGTEELGCYERLAAVARALGCGPLVLNHGTQPHPAYAAPADLLVTFEGPWATYGRTPPRSRADPSGVPQAHLVYGVPAGADVAGAVRERGAAVHCAVPGAGAHLWGTLPIGLASAR</sequence>
<keyword evidence="2" id="KW-1185">Reference proteome</keyword>
<proteinExistence type="predicted"/>
<dbReference type="Proteomes" id="UP000094960">
    <property type="component" value="Chromosome"/>
</dbReference>
<name>A0A1D7YGU8_9ACTN</name>
<gene>
    <name evidence="1" type="ORF">BFF78_30290</name>
</gene>
<organism evidence="1 2">
    <name type="scientific">Streptomyces fodineus</name>
    <dbReference type="NCBI Taxonomy" id="1904616"/>
    <lineage>
        <taxon>Bacteria</taxon>
        <taxon>Bacillati</taxon>
        <taxon>Actinomycetota</taxon>
        <taxon>Actinomycetes</taxon>
        <taxon>Kitasatosporales</taxon>
        <taxon>Streptomycetaceae</taxon>
        <taxon>Streptomyces</taxon>
    </lineage>
</organism>
<protein>
    <submittedName>
        <fullName evidence="1">Uncharacterized protein</fullName>
    </submittedName>
</protein>
<dbReference type="KEGG" id="spun:BFF78_30290"/>
<reference evidence="2" key="1">
    <citation type="submission" date="2016-09" db="EMBL/GenBank/DDBJ databases">
        <title>Streptomyces puniciscabiei strain:TW1S1 Genome sequencing and assembly.</title>
        <authorList>
            <person name="Kim M.-K."/>
            <person name="Kim S.B."/>
        </authorList>
    </citation>
    <scope>NUCLEOTIDE SEQUENCE [LARGE SCALE GENOMIC DNA]</scope>
    <source>
        <strain evidence="2">TW1S1</strain>
    </source>
</reference>
<dbReference type="InterPro" id="IPR021986">
    <property type="entry name" value="Spherulin4"/>
</dbReference>
<dbReference type="AlphaFoldDB" id="A0A1D7YGU8"/>
<evidence type="ECO:0000313" key="2">
    <source>
        <dbReference type="Proteomes" id="UP000094960"/>
    </source>
</evidence>
<dbReference type="Pfam" id="PF12138">
    <property type="entry name" value="Spherulin4"/>
    <property type="match status" value="1"/>
</dbReference>
<accession>A0A1D7YGU8</accession>
<evidence type="ECO:0000313" key="1">
    <source>
        <dbReference type="EMBL" id="AOR34771.1"/>
    </source>
</evidence>